<dbReference type="InterPro" id="IPR023753">
    <property type="entry name" value="FAD/NAD-binding_dom"/>
</dbReference>
<keyword evidence="1" id="KW-0285">Flavoprotein</keyword>
<feature type="domain" description="FAD/NAD(P)-binding" evidence="7">
    <location>
        <begin position="8"/>
        <end position="294"/>
    </location>
</feature>
<dbReference type="Proteomes" id="UP001500449">
    <property type="component" value="Unassembled WGS sequence"/>
</dbReference>
<evidence type="ECO:0000313" key="9">
    <source>
        <dbReference type="Proteomes" id="UP001500449"/>
    </source>
</evidence>
<dbReference type="Pfam" id="PF07992">
    <property type="entry name" value="Pyr_redox_2"/>
    <property type="match status" value="1"/>
</dbReference>
<dbReference type="InterPro" id="IPR036188">
    <property type="entry name" value="FAD/NAD-bd_sf"/>
</dbReference>
<evidence type="ECO:0000313" key="8">
    <source>
        <dbReference type="EMBL" id="GAA1827609.1"/>
    </source>
</evidence>
<dbReference type="RefSeq" id="WP_344411539.1">
    <property type="nucleotide sequence ID" value="NZ_BAAAQK010000001.1"/>
</dbReference>
<keyword evidence="4" id="KW-1015">Disulfide bond</keyword>
<keyword evidence="2" id="KW-0274">FAD</keyword>
<keyword evidence="3" id="KW-0560">Oxidoreductase</keyword>
<dbReference type="InterPro" id="IPR050097">
    <property type="entry name" value="Ferredoxin-NADP_redctase_2"/>
</dbReference>
<dbReference type="PROSITE" id="PS00573">
    <property type="entry name" value="PYRIDINE_REDOX_2"/>
    <property type="match status" value="1"/>
</dbReference>
<comment type="caution">
    <text evidence="8">The sequence shown here is derived from an EMBL/GenBank/DDBJ whole genome shotgun (WGS) entry which is preliminary data.</text>
</comment>
<evidence type="ECO:0000259" key="7">
    <source>
        <dbReference type="Pfam" id="PF07992"/>
    </source>
</evidence>
<evidence type="ECO:0000256" key="6">
    <source>
        <dbReference type="ARBA" id="ARBA00048132"/>
    </source>
</evidence>
<proteinExistence type="predicted"/>
<dbReference type="SUPFAM" id="SSF51905">
    <property type="entry name" value="FAD/NAD(P)-binding domain"/>
    <property type="match status" value="1"/>
</dbReference>
<dbReference type="PRINTS" id="PR00469">
    <property type="entry name" value="PNDRDTASEII"/>
</dbReference>
<evidence type="ECO:0000256" key="2">
    <source>
        <dbReference type="ARBA" id="ARBA00022827"/>
    </source>
</evidence>
<dbReference type="EMBL" id="BAAAQK010000001">
    <property type="protein sequence ID" value="GAA1827609.1"/>
    <property type="molecule type" value="Genomic_DNA"/>
</dbReference>
<evidence type="ECO:0000256" key="3">
    <source>
        <dbReference type="ARBA" id="ARBA00023002"/>
    </source>
</evidence>
<dbReference type="PANTHER" id="PTHR48105">
    <property type="entry name" value="THIOREDOXIN REDUCTASE 1-RELATED-RELATED"/>
    <property type="match status" value="1"/>
</dbReference>
<gene>
    <name evidence="8" type="primary">trxB_1</name>
    <name evidence="8" type="ORF">GCM10009836_01650</name>
</gene>
<name>A0ABN2MHL1_9PSEU</name>
<dbReference type="Gene3D" id="3.50.50.60">
    <property type="entry name" value="FAD/NAD(P)-binding domain"/>
    <property type="match status" value="2"/>
</dbReference>
<keyword evidence="9" id="KW-1185">Reference proteome</keyword>
<keyword evidence="5" id="KW-0676">Redox-active center</keyword>
<protein>
    <submittedName>
        <fullName evidence="8">Thioredoxin-disulfide reductase</fullName>
    </submittedName>
</protein>
<evidence type="ECO:0000256" key="4">
    <source>
        <dbReference type="ARBA" id="ARBA00023157"/>
    </source>
</evidence>
<dbReference type="PRINTS" id="PR00368">
    <property type="entry name" value="FADPNR"/>
</dbReference>
<reference evidence="8 9" key="1">
    <citation type="journal article" date="2019" name="Int. J. Syst. Evol. Microbiol.">
        <title>The Global Catalogue of Microorganisms (GCM) 10K type strain sequencing project: providing services to taxonomists for standard genome sequencing and annotation.</title>
        <authorList>
            <consortium name="The Broad Institute Genomics Platform"/>
            <consortium name="The Broad Institute Genome Sequencing Center for Infectious Disease"/>
            <person name="Wu L."/>
            <person name="Ma J."/>
        </authorList>
    </citation>
    <scope>NUCLEOTIDE SEQUENCE [LARGE SCALE GENOMIC DNA]</scope>
    <source>
        <strain evidence="8 9">JCM 16009</strain>
    </source>
</reference>
<organism evidence="8 9">
    <name type="scientific">Pseudonocardia ailaonensis</name>
    <dbReference type="NCBI Taxonomy" id="367279"/>
    <lineage>
        <taxon>Bacteria</taxon>
        <taxon>Bacillati</taxon>
        <taxon>Actinomycetota</taxon>
        <taxon>Actinomycetes</taxon>
        <taxon>Pseudonocardiales</taxon>
        <taxon>Pseudonocardiaceae</taxon>
        <taxon>Pseudonocardia</taxon>
    </lineage>
</organism>
<dbReference type="InterPro" id="IPR008255">
    <property type="entry name" value="Pyr_nucl-diS_OxRdtase_2_AS"/>
</dbReference>
<evidence type="ECO:0000256" key="5">
    <source>
        <dbReference type="ARBA" id="ARBA00023284"/>
    </source>
</evidence>
<evidence type="ECO:0000256" key="1">
    <source>
        <dbReference type="ARBA" id="ARBA00022630"/>
    </source>
</evidence>
<comment type="catalytic activity">
    <reaction evidence="6">
        <text>[thioredoxin]-dithiol + NADP(+) = [thioredoxin]-disulfide + NADPH + H(+)</text>
        <dbReference type="Rhea" id="RHEA:20345"/>
        <dbReference type="Rhea" id="RHEA-COMP:10698"/>
        <dbReference type="Rhea" id="RHEA-COMP:10700"/>
        <dbReference type="ChEBI" id="CHEBI:15378"/>
        <dbReference type="ChEBI" id="CHEBI:29950"/>
        <dbReference type="ChEBI" id="CHEBI:50058"/>
        <dbReference type="ChEBI" id="CHEBI:57783"/>
        <dbReference type="ChEBI" id="CHEBI:58349"/>
        <dbReference type="EC" id="1.8.1.9"/>
    </reaction>
</comment>
<accession>A0ABN2MHL1</accession>
<sequence length="316" mass="32667">MSQPPHRSVVVVGSGPAGYTAAIYAARAGLGPLVIEGAELGGALMGTGEVQNFPGFPKGIHGPELMANMRVQAQGLGVELVPEDAIGIDLDATARRVRTAGAEWTADAVVLAMGSQARTLGLPAESWAMGNGVSTCATCDGFTYRGRPVAVVGGGDAAVEEAITLARLASEVTLVHRRDTLRASRILQDELARTDVRIMTDAVVTDILGRPSVTGVLLRDLRSGVESRLAVDGLFVAVGQTPRSELVRGQVELGDGGHVLLPGPTTMTSVDGVFACGDLVDHRYRQAITAAGSGCQASLDAERWLVHSGAGGKGLR</sequence>